<dbReference type="Gene3D" id="3.40.720.10">
    <property type="entry name" value="Alkaline Phosphatase, subunit A"/>
    <property type="match status" value="1"/>
</dbReference>
<dbReference type="InterPro" id="IPR024607">
    <property type="entry name" value="Sulfatase_CS"/>
</dbReference>
<evidence type="ECO:0000313" key="7">
    <source>
        <dbReference type="Proteomes" id="UP000590740"/>
    </source>
</evidence>
<dbReference type="Proteomes" id="UP000590740">
    <property type="component" value="Unassembled WGS sequence"/>
</dbReference>
<comment type="caution">
    <text evidence="6">The sequence shown here is derived from an EMBL/GenBank/DDBJ whole genome shotgun (WGS) entry which is preliminary data.</text>
</comment>
<proteinExistence type="inferred from homology"/>
<sequence>MTDNQGAWTLGCYGNPDIRTPNINQMAAEGIRFTHALSSNPVCSPTRATFLTGLIPSQHGVHSFLDPKYMMGPEAYNTLQEFTSLGEVLHAAGYTCGLSGKWHLGANMTPSEGFTTWTTKPDGSTQEFYDQKVIENGQMRVEAGYTTDFWTRKGIEFIQACKERPFFLFLAYNGPYSLGKLMLNEARNRHAAFYADKPLHSFPRDAMHPWQHDNKAFHNTDAARRRMASEVSGVDDGVGEILTALKANGLDDNTLVVYASDQGWMGGQNGMWGMGDHFRPIGAHELMMQIPFIFRQPGAIPPGQTCDALVSNYDFMPSVLAHLGLGDKMPQQPKSPGRDFSPALRGQPLAGWDNTVFYEMETTRAIRTERWKYVARIPSGPTELYDMQADPQERFNLFGQPGTEETTTDLSKELEAFFDEYADPKYDIWHGGGSKAKRHAP</sequence>
<dbReference type="InterPro" id="IPR017850">
    <property type="entry name" value="Alkaline_phosphatase_core_sf"/>
</dbReference>
<dbReference type="Pfam" id="PF00884">
    <property type="entry name" value="Sulfatase"/>
    <property type="match status" value="1"/>
</dbReference>
<dbReference type="GO" id="GO:0004065">
    <property type="term" value="F:arylsulfatase activity"/>
    <property type="evidence" value="ECO:0007669"/>
    <property type="project" value="TreeGrafter"/>
</dbReference>
<keyword evidence="4" id="KW-0106">Calcium</keyword>
<evidence type="ECO:0000256" key="4">
    <source>
        <dbReference type="ARBA" id="ARBA00022837"/>
    </source>
</evidence>
<feature type="domain" description="Sulfatase N-terminal" evidence="5">
    <location>
        <begin position="1"/>
        <end position="324"/>
    </location>
</feature>
<evidence type="ECO:0000256" key="2">
    <source>
        <dbReference type="ARBA" id="ARBA00022723"/>
    </source>
</evidence>
<dbReference type="PANTHER" id="PTHR42693:SF53">
    <property type="entry name" value="ENDO-4-O-SULFATASE"/>
    <property type="match status" value="1"/>
</dbReference>
<evidence type="ECO:0000259" key="5">
    <source>
        <dbReference type="Pfam" id="PF00884"/>
    </source>
</evidence>
<dbReference type="PANTHER" id="PTHR42693">
    <property type="entry name" value="ARYLSULFATASE FAMILY MEMBER"/>
    <property type="match status" value="1"/>
</dbReference>
<dbReference type="AlphaFoldDB" id="A0A7W7YCG5"/>
<gene>
    <name evidence="6" type="ORF">HNQ65_003214</name>
</gene>
<evidence type="ECO:0000256" key="3">
    <source>
        <dbReference type="ARBA" id="ARBA00022801"/>
    </source>
</evidence>
<dbReference type="InterPro" id="IPR000917">
    <property type="entry name" value="Sulfatase_N"/>
</dbReference>
<keyword evidence="2" id="KW-0479">Metal-binding</keyword>
<name>A0A7W7YCG5_9BACT</name>
<protein>
    <submittedName>
        <fullName evidence="6">Arylsulfatase A-like enzyme</fullName>
    </submittedName>
</protein>
<dbReference type="EMBL" id="JACHIG010000006">
    <property type="protein sequence ID" value="MBB5033626.1"/>
    <property type="molecule type" value="Genomic_DNA"/>
</dbReference>
<evidence type="ECO:0000256" key="1">
    <source>
        <dbReference type="ARBA" id="ARBA00008779"/>
    </source>
</evidence>
<accession>A0A7W7YCG5</accession>
<dbReference type="GO" id="GO:0046872">
    <property type="term" value="F:metal ion binding"/>
    <property type="evidence" value="ECO:0007669"/>
    <property type="project" value="UniProtKB-KW"/>
</dbReference>
<keyword evidence="3" id="KW-0378">Hydrolase</keyword>
<organism evidence="6 7">
    <name type="scientific">Prosthecobacter vanneervenii</name>
    <dbReference type="NCBI Taxonomy" id="48466"/>
    <lineage>
        <taxon>Bacteria</taxon>
        <taxon>Pseudomonadati</taxon>
        <taxon>Verrucomicrobiota</taxon>
        <taxon>Verrucomicrobiia</taxon>
        <taxon>Verrucomicrobiales</taxon>
        <taxon>Verrucomicrobiaceae</taxon>
        <taxon>Prosthecobacter</taxon>
    </lineage>
</organism>
<reference evidence="6 7" key="1">
    <citation type="submission" date="2020-08" db="EMBL/GenBank/DDBJ databases">
        <title>Genomic Encyclopedia of Type Strains, Phase IV (KMG-IV): sequencing the most valuable type-strain genomes for metagenomic binning, comparative biology and taxonomic classification.</title>
        <authorList>
            <person name="Goeker M."/>
        </authorList>
    </citation>
    <scope>NUCLEOTIDE SEQUENCE [LARGE SCALE GENOMIC DNA]</scope>
    <source>
        <strain evidence="6 7">DSM 12252</strain>
    </source>
</reference>
<dbReference type="SUPFAM" id="SSF53649">
    <property type="entry name" value="Alkaline phosphatase-like"/>
    <property type="match status" value="1"/>
</dbReference>
<dbReference type="PROSITE" id="PS00523">
    <property type="entry name" value="SULFATASE_1"/>
    <property type="match status" value="1"/>
</dbReference>
<evidence type="ECO:0000313" key="6">
    <source>
        <dbReference type="EMBL" id="MBB5033626.1"/>
    </source>
</evidence>
<comment type="similarity">
    <text evidence="1">Belongs to the sulfatase family.</text>
</comment>
<keyword evidence="7" id="KW-1185">Reference proteome</keyword>
<dbReference type="InterPro" id="IPR050738">
    <property type="entry name" value="Sulfatase"/>
</dbReference>